<evidence type="ECO:0000256" key="8">
    <source>
        <dbReference type="ARBA" id="ARBA00022989"/>
    </source>
</evidence>
<dbReference type="InterPro" id="IPR006260">
    <property type="entry name" value="TonB/TolA_C"/>
</dbReference>
<evidence type="ECO:0000256" key="7">
    <source>
        <dbReference type="ARBA" id="ARBA00022927"/>
    </source>
</evidence>
<evidence type="ECO:0000256" key="2">
    <source>
        <dbReference type="ARBA" id="ARBA00006555"/>
    </source>
</evidence>
<keyword evidence="13" id="KW-1185">Reference proteome</keyword>
<evidence type="ECO:0000259" key="11">
    <source>
        <dbReference type="PROSITE" id="PS52015"/>
    </source>
</evidence>
<evidence type="ECO:0000313" key="13">
    <source>
        <dbReference type="Proteomes" id="UP000008634"/>
    </source>
</evidence>
<keyword evidence="8" id="KW-1133">Transmembrane helix</keyword>
<dbReference type="Pfam" id="PF03544">
    <property type="entry name" value="TonB_C"/>
    <property type="match status" value="1"/>
</dbReference>
<evidence type="ECO:0000256" key="1">
    <source>
        <dbReference type="ARBA" id="ARBA00004383"/>
    </source>
</evidence>
<dbReference type="Gene3D" id="3.30.1150.10">
    <property type="match status" value="1"/>
</dbReference>
<keyword evidence="10" id="KW-0732">Signal</keyword>
<dbReference type="PANTHER" id="PTHR33446">
    <property type="entry name" value="PROTEIN TONB-RELATED"/>
    <property type="match status" value="1"/>
</dbReference>
<organism evidence="12 13">
    <name type="scientific">Cellulophaga algicola (strain DSM 14237 / IC166 / ACAM 630)</name>
    <dbReference type="NCBI Taxonomy" id="688270"/>
    <lineage>
        <taxon>Bacteria</taxon>
        <taxon>Pseudomonadati</taxon>
        <taxon>Bacteroidota</taxon>
        <taxon>Flavobacteriia</taxon>
        <taxon>Flavobacteriales</taxon>
        <taxon>Flavobacteriaceae</taxon>
        <taxon>Cellulophaga</taxon>
    </lineage>
</organism>
<dbReference type="HOGENOM" id="CLU_1029803_0_0_10"/>
<sequence length="273" mass="31197">MKTILIYLLALISGTIQLYSQEDTAITFFPVEQLIHENCKKSKDTNQCLESILLKKVELALNNIEKSTKSYKDTLNIYVNFNTNKLGEIIEANISTFANDSIIKRKIGDSLKKSITKIPAFKVENRKTDKYISSHSFNFYFTQEVNHKFTSISTPENEIYKGGEITRIPLFEGQVYTDQQTDQRNFQSQIVNHIRKHFRYPEIAQEIGVQGVVYVNFKINEEGKVEKMRAKGPASLLEEAQSIISKLPTFRPGTLNGQPTTIAFTIPISFKLQ</sequence>
<keyword evidence="5" id="KW-0997">Cell inner membrane</keyword>
<evidence type="ECO:0000256" key="9">
    <source>
        <dbReference type="ARBA" id="ARBA00023136"/>
    </source>
</evidence>
<dbReference type="RefSeq" id="WP_013550916.1">
    <property type="nucleotide sequence ID" value="NC_014934.1"/>
</dbReference>
<evidence type="ECO:0000313" key="12">
    <source>
        <dbReference type="EMBL" id="ADV49440.1"/>
    </source>
</evidence>
<dbReference type="InterPro" id="IPR037682">
    <property type="entry name" value="TonB_C"/>
</dbReference>
<dbReference type="GO" id="GO:0055085">
    <property type="term" value="P:transmembrane transport"/>
    <property type="evidence" value="ECO:0007669"/>
    <property type="project" value="InterPro"/>
</dbReference>
<evidence type="ECO:0000256" key="4">
    <source>
        <dbReference type="ARBA" id="ARBA00022475"/>
    </source>
</evidence>
<evidence type="ECO:0000256" key="3">
    <source>
        <dbReference type="ARBA" id="ARBA00022448"/>
    </source>
</evidence>
<comment type="similarity">
    <text evidence="2">Belongs to the TonB family.</text>
</comment>
<dbReference type="OrthoDB" id="1522859at2"/>
<dbReference type="GO" id="GO:0015031">
    <property type="term" value="P:protein transport"/>
    <property type="evidence" value="ECO:0007669"/>
    <property type="project" value="UniProtKB-KW"/>
</dbReference>
<accession>E6X5A4</accession>
<name>E6X5A4_CELAD</name>
<keyword evidence="4" id="KW-1003">Cell membrane</keyword>
<dbReference type="Proteomes" id="UP000008634">
    <property type="component" value="Chromosome"/>
</dbReference>
<proteinExistence type="inferred from homology"/>
<dbReference type="eggNOG" id="COG0810">
    <property type="taxonomic scope" value="Bacteria"/>
</dbReference>
<gene>
    <name evidence="12" type="ordered locus">Celal_2145</name>
</gene>
<evidence type="ECO:0000256" key="10">
    <source>
        <dbReference type="SAM" id="SignalP"/>
    </source>
</evidence>
<dbReference type="GO" id="GO:0098797">
    <property type="term" value="C:plasma membrane protein complex"/>
    <property type="evidence" value="ECO:0007669"/>
    <property type="project" value="TreeGrafter"/>
</dbReference>
<dbReference type="NCBIfam" id="TIGR01352">
    <property type="entry name" value="tonB_Cterm"/>
    <property type="match status" value="1"/>
</dbReference>
<comment type="subcellular location">
    <subcellularLocation>
        <location evidence="1">Cell inner membrane</location>
        <topology evidence="1">Single-pass membrane protein</topology>
        <orientation evidence="1">Periplasmic side</orientation>
    </subcellularLocation>
</comment>
<dbReference type="SUPFAM" id="SSF74653">
    <property type="entry name" value="TolA/TonB C-terminal domain"/>
    <property type="match status" value="1"/>
</dbReference>
<reference evidence="12 13" key="1">
    <citation type="journal article" date="2010" name="Stand. Genomic Sci.">
        <title>Complete genome sequence of Cellulophaga algicola type strain (IC166).</title>
        <authorList>
            <person name="Abt B."/>
            <person name="Lu M."/>
            <person name="Misra M."/>
            <person name="Han C."/>
            <person name="Nolan M."/>
            <person name="Lucas S."/>
            <person name="Hammon N."/>
            <person name="Deshpande S."/>
            <person name="Cheng J.F."/>
            <person name="Tapia R."/>
            <person name="Goodwin L."/>
            <person name="Pitluck S."/>
            <person name="Liolios K."/>
            <person name="Pagani I."/>
            <person name="Ivanova N."/>
            <person name="Mavromatis K."/>
            <person name="Ovchinikova G."/>
            <person name="Pati A."/>
            <person name="Chen A."/>
            <person name="Palaniappan K."/>
            <person name="Land M."/>
            <person name="Hauser L."/>
            <person name="Chang Y.J."/>
            <person name="Jeffries C.D."/>
            <person name="Detter J.C."/>
            <person name="Brambilla E."/>
            <person name="Rohde M."/>
            <person name="Tindall B.J."/>
            <person name="Goker M."/>
            <person name="Woyke T."/>
            <person name="Bristow J."/>
            <person name="Eisen J.A."/>
            <person name="Markowitz V."/>
            <person name="Hugenholtz P."/>
            <person name="Kyrpides N.C."/>
            <person name="Klenk H.P."/>
            <person name="Lapidus A."/>
        </authorList>
    </citation>
    <scope>NUCLEOTIDE SEQUENCE [LARGE SCALE GENOMIC DNA]</scope>
    <source>
        <strain evidence="13">DSM 14237 / IC166 / ACAM 630</strain>
    </source>
</reference>
<keyword evidence="9" id="KW-0472">Membrane</keyword>
<dbReference type="PROSITE" id="PS52015">
    <property type="entry name" value="TONB_CTD"/>
    <property type="match status" value="1"/>
</dbReference>
<feature type="chain" id="PRO_5003212589" evidence="10">
    <location>
        <begin position="21"/>
        <end position="273"/>
    </location>
</feature>
<feature type="domain" description="TonB C-terminal" evidence="11">
    <location>
        <begin position="185"/>
        <end position="273"/>
    </location>
</feature>
<evidence type="ECO:0000256" key="5">
    <source>
        <dbReference type="ARBA" id="ARBA00022519"/>
    </source>
</evidence>
<keyword evidence="6" id="KW-0812">Transmembrane</keyword>
<feature type="signal peptide" evidence="10">
    <location>
        <begin position="1"/>
        <end position="20"/>
    </location>
</feature>
<dbReference type="InterPro" id="IPR051045">
    <property type="entry name" value="TonB-dependent_transducer"/>
</dbReference>
<keyword evidence="7" id="KW-0653">Protein transport</keyword>
<dbReference type="EMBL" id="CP002453">
    <property type="protein sequence ID" value="ADV49440.1"/>
    <property type="molecule type" value="Genomic_DNA"/>
</dbReference>
<dbReference type="GO" id="GO:0031992">
    <property type="term" value="F:energy transducer activity"/>
    <property type="evidence" value="ECO:0007669"/>
    <property type="project" value="TreeGrafter"/>
</dbReference>
<dbReference type="KEGG" id="cao:Celal_2145"/>
<keyword evidence="3" id="KW-0813">Transport</keyword>
<dbReference type="STRING" id="688270.Celal_2145"/>
<dbReference type="PANTHER" id="PTHR33446:SF2">
    <property type="entry name" value="PROTEIN TONB"/>
    <property type="match status" value="1"/>
</dbReference>
<protein>
    <submittedName>
        <fullName evidence="12">TonB family protein</fullName>
    </submittedName>
</protein>
<evidence type="ECO:0000256" key="6">
    <source>
        <dbReference type="ARBA" id="ARBA00022692"/>
    </source>
</evidence>
<dbReference type="AlphaFoldDB" id="E6X5A4"/>